<dbReference type="PANTHER" id="PTHR40469:SF2">
    <property type="entry name" value="GALACTOSE-BINDING DOMAIN-LIKE SUPERFAMILY PROTEIN"/>
    <property type="match status" value="1"/>
</dbReference>
<dbReference type="AlphaFoldDB" id="A0A4S4NUU1"/>
<dbReference type="Gene3D" id="3.40.50.880">
    <property type="match status" value="1"/>
</dbReference>
<evidence type="ECO:0000256" key="1">
    <source>
        <dbReference type="SAM" id="Phobius"/>
    </source>
</evidence>
<dbReference type="OrthoDB" id="259356at2"/>
<organism evidence="3 4">
    <name type="scientific">Neolewinella litorea</name>
    <dbReference type="NCBI Taxonomy" id="2562452"/>
    <lineage>
        <taxon>Bacteria</taxon>
        <taxon>Pseudomonadati</taxon>
        <taxon>Bacteroidota</taxon>
        <taxon>Saprospiria</taxon>
        <taxon>Saprospirales</taxon>
        <taxon>Lewinellaceae</taxon>
        <taxon>Neolewinella</taxon>
    </lineage>
</organism>
<gene>
    <name evidence="3" type="ORF">E4021_10430</name>
</gene>
<dbReference type="InterPro" id="IPR029010">
    <property type="entry name" value="ThuA-like"/>
</dbReference>
<sequence length="263" mass="29595">MTHHPPSQLQPSAILFMIGVLLFLAYGCGGGEEPRVLVFSKTAGYRHASIESGQDMFRRLGEEHDFGVDVSEDAAVFTKENLARYRAVVFLSTTGDILDNAQEMALQRYVEGGGNWLGIHAAADTEYEWPWYNQLAGAYFESHPKGTPEATIRVLNSRHPATRGLKDRWTRTDEWYNYKSIQPGMNVLMELDETTYEGGKNGANHPIAWYREIGQGRMFYTGLGHTEASYSEPEFVAHVYGGLQYLLDNNKRVRYALAGDSLE</sequence>
<dbReference type="EMBL" id="SRSF01000003">
    <property type="protein sequence ID" value="THH40010.1"/>
    <property type="molecule type" value="Genomic_DNA"/>
</dbReference>
<protein>
    <submittedName>
        <fullName evidence="3">ThuA domain-containing protein</fullName>
    </submittedName>
</protein>
<dbReference type="PANTHER" id="PTHR40469">
    <property type="entry name" value="SECRETED GLYCOSYL HYDROLASE"/>
    <property type="match status" value="1"/>
</dbReference>
<evidence type="ECO:0000313" key="4">
    <source>
        <dbReference type="Proteomes" id="UP000308528"/>
    </source>
</evidence>
<keyword evidence="4" id="KW-1185">Reference proteome</keyword>
<feature type="transmembrane region" description="Helical" evidence="1">
    <location>
        <begin position="12"/>
        <end position="31"/>
    </location>
</feature>
<proteinExistence type="predicted"/>
<reference evidence="3 4" key="1">
    <citation type="submission" date="2019-04" db="EMBL/GenBank/DDBJ databases">
        <title>Lewinella litorea sp. nov., isolated from a marine sand.</title>
        <authorList>
            <person name="Yoon J.-H."/>
        </authorList>
    </citation>
    <scope>NUCLEOTIDE SEQUENCE [LARGE SCALE GENOMIC DNA]</scope>
    <source>
        <strain evidence="3 4">HSMS-39</strain>
    </source>
</reference>
<keyword evidence="1" id="KW-0472">Membrane</keyword>
<keyword evidence="1" id="KW-1133">Transmembrane helix</keyword>
<dbReference type="Pfam" id="PF06283">
    <property type="entry name" value="ThuA"/>
    <property type="match status" value="1"/>
</dbReference>
<keyword evidence="1" id="KW-0812">Transmembrane</keyword>
<dbReference type="Proteomes" id="UP000308528">
    <property type="component" value="Unassembled WGS sequence"/>
</dbReference>
<dbReference type="RefSeq" id="WP_136459107.1">
    <property type="nucleotide sequence ID" value="NZ_SRSF01000003.1"/>
</dbReference>
<evidence type="ECO:0000259" key="2">
    <source>
        <dbReference type="Pfam" id="PF06283"/>
    </source>
</evidence>
<name>A0A4S4NUU1_9BACT</name>
<feature type="domain" description="ThuA-like" evidence="2">
    <location>
        <begin position="35"/>
        <end position="245"/>
    </location>
</feature>
<dbReference type="SUPFAM" id="SSF52317">
    <property type="entry name" value="Class I glutamine amidotransferase-like"/>
    <property type="match status" value="1"/>
</dbReference>
<dbReference type="InterPro" id="IPR029062">
    <property type="entry name" value="Class_I_gatase-like"/>
</dbReference>
<comment type="caution">
    <text evidence="3">The sequence shown here is derived from an EMBL/GenBank/DDBJ whole genome shotgun (WGS) entry which is preliminary data.</text>
</comment>
<accession>A0A4S4NUU1</accession>
<evidence type="ECO:0000313" key="3">
    <source>
        <dbReference type="EMBL" id="THH40010.1"/>
    </source>
</evidence>